<evidence type="ECO:0000256" key="4">
    <source>
        <dbReference type="ARBA" id="ARBA00022989"/>
    </source>
</evidence>
<proteinExistence type="inferred from homology"/>
<evidence type="ECO:0000256" key="1">
    <source>
        <dbReference type="ARBA" id="ARBA00004127"/>
    </source>
</evidence>
<dbReference type="GO" id="GO:0012505">
    <property type="term" value="C:endomembrane system"/>
    <property type="evidence" value="ECO:0007669"/>
    <property type="project" value="UniProtKB-SubCell"/>
</dbReference>
<organism evidence="7 8">
    <name type="scientific">Meira miltonrushii</name>
    <dbReference type="NCBI Taxonomy" id="1280837"/>
    <lineage>
        <taxon>Eukaryota</taxon>
        <taxon>Fungi</taxon>
        <taxon>Dikarya</taxon>
        <taxon>Basidiomycota</taxon>
        <taxon>Ustilaginomycotina</taxon>
        <taxon>Exobasidiomycetes</taxon>
        <taxon>Exobasidiales</taxon>
        <taxon>Brachybasidiaceae</taxon>
        <taxon>Meira</taxon>
    </lineage>
</organism>
<feature type="transmembrane region" description="Helical" evidence="6">
    <location>
        <begin position="58"/>
        <end position="76"/>
    </location>
</feature>
<evidence type="ECO:0008006" key="9">
    <source>
        <dbReference type="Google" id="ProtNLM"/>
    </source>
</evidence>
<name>A0A316VHQ8_9BASI</name>
<dbReference type="InParanoid" id="A0A316VHQ8"/>
<reference evidence="7 8" key="1">
    <citation type="journal article" date="2018" name="Mol. Biol. Evol.">
        <title>Broad Genomic Sampling Reveals a Smut Pathogenic Ancestry of the Fungal Clade Ustilaginomycotina.</title>
        <authorList>
            <person name="Kijpornyongpan T."/>
            <person name="Mondo S.J."/>
            <person name="Barry K."/>
            <person name="Sandor L."/>
            <person name="Lee J."/>
            <person name="Lipzen A."/>
            <person name="Pangilinan J."/>
            <person name="LaButti K."/>
            <person name="Hainaut M."/>
            <person name="Henrissat B."/>
            <person name="Grigoriev I.V."/>
            <person name="Spatafora J.W."/>
            <person name="Aime M.C."/>
        </authorList>
    </citation>
    <scope>NUCLEOTIDE SEQUENCE [LARGE SCALE GENOMIC DNA]</scope>
    <source>
        <strain evidence="7 8">MCA 3882</strain>
    </source>
</reference>
<gene>
    <name evidence="7" type="ORF">FA14DRAFT_159056</name>
</gene>
<evidence type="ECO:0000256" key="5">
    <source>
        <dbReference type="ARBA" id="ARBA00023136"/>
    </source>
</evidence>
<dbReference type="Proteomes" id="UP000245771">
    <property type="component" value="Unassembled WGS sequence"/>
</dbReference>
<keyword evidence="4 6" id="KW-1133">Transmembrane helix</keyword>
<dbReference type="InterPro" id="IPR018937">
    <property type="entry name" value="MMgT"/>
</dbReference>
<keyword evidence="8" id="KW-1185">Reference proteome</keyword>
<dbReference type="Pfam" id="PF10270">
    <property type="entry name" value="MMgT"/>
    <property type="match status" value="1"/>
</dbReference>
<sequence>MSEIERLSSKPSFGARLTLLLGSIIFLHAAYSTYESVSVQKALGIAAVVIPFDIKAESVFGLFVVLLGTLFTASPLREITWASEYRKRTIDQIDARPSFVTLNHRGPLLFGTSTETSSGKQ</sequence>
<dbReference type="EMBL" id="KZ819602">
    <property type="protein sequence ID" value="PWN36568.1"/>
    <property type="molecule type" value="Genomic_DNA"/>
</dbReference>
<evidence type="ECO:0000313" key="7">
    <source>
        <dbReference type="EMBL" id="PWN36568.1"/>
    </source>
</evidence>
<accession>A0A316VHQ8</accession>
<dbReference type="AlphaFoldDB" id="A0A316VHQ8"/>
<evidence type="ECO:0000256" key="2">
    <source>
        <dbReference type="ARBA" id="ARBA00006109"/>
    </source>
</evidence>
<comment type="similarity">
    <text evidence="2">Belongs to the membrane magnesium transporter (TC 1.A.67) family.</text>
</comment>
<evidence type="ECO:0000256" key="6">
    <source>
        <dbReference type="SAM" id="Phobius"/>
    </source>
</evidence>
<comment type="subcellular location">
    <subcellularLocation>
        <location evidence="1">Endomembrane system</location>
        <topology evidence="1">Multi-pass membrane protein</topology>
    </subcellularLocation>
</comment>
<dbReference type="OrthoDB" id="44756at2759"/>
<evidence type="ECO:0000313" key="8">
    <source>
        <dbReference type="Proteomes" id="UP000245771"/>
    </source>
</evidence>
<dbReference type="STRING" id="1280837.A0A316VHQ8"/>
<dbReference type="GeneID" id="37019815"/>
<feature type="transmembrane region" description="Helical" evidence="6">
    <location>
        <begin position="12"/>
        <end position="31"/>
    </location>
</feature>
<protein>
    <recommendedName>
        <fullName evidence="9">Membrane magnesium transporter</fullName>
    </recommendedName>
</protein>
<evidence type="ECO:0000256" key="3">
    <source>
        <dbReference type="ARBA" id="ARBA00022692"/>
    </source>
</evidence>
<keyword evidence="3 6" id="KW-0812">Transmembrane</keyword>
<dbReference type="RefSeq" id="XP_025356870.1">
    <property type="nucleotide sequence ID" value="XM_025498034.1"/>
</dbReference>
<keyword evidence="5 6" id="KW-0472">Membrane</keyword>